<gene>
    <name evidence="3" type="ORF">KEHDKFFH_03795</name>
</gene>
<dbReference type="OrthoDB" id="241383at2"/>
<organism evidence="3 4">
    <name type="scientific">Marinobacter maroccanus</name>
    <dbReference type="NCBI Taxonomy" id="2055143"/>
    <lineage>
        <taxon>Bacteria</taxon>
        <taxon>Pseudomonadati</taxon>
        <taxon>Pseudomonadota</taxon>
        <taxon>Gammaproteobacteria</taxon>
        <taxon>Pseudomonadales</taxon>
        <taxon>Marinobacteraceae</taxon>
        <taxon>Marinobacter</taxon>
    </lineage>
</organism>
<comment type="caution">
    <text evidence="3">The sequence shown here is derived from an EMBL/GenBank/DDBJ whole genome shotgun (WGS) entry which is preliminary data.</text>
</comment>
<dbReference type="Proteomes" id="UP000239917">
    <property type="component" value="Unassembled WGS sequence"/>
</dbReference>
<keyword evidence="2" id="KW-0812">Transmembrane</keyword>
<evidence type="ECO:0000313" key="4">
    <source>
        <dbReference type="Proteomes" id="UP000239917"/>
    </source>
</evidence>
<reference evidence="3 4" key="1">
    <citation type="submission" date="2018-01" db="EMBL/GenBank/DDBJ databases">
        <title>Complete genome sequences of the type strains of Marinobacter flavimaris and Marinobacter maroccanus.</title>
        <authorList>
            <person name="Palau M."/>
            <person name="Boujida N."/>
            <person name="Manresa A."/>
            <person name="Minana-Galbis D."/>
        </authorList>
    </citation>
    <scope>NUCLEOTIDE SEQUENCE [LARGE SCALE GENOMIC DNA]</scope>
    <source>
        <strain evidence="3 4">N4</strain>
    </source>
</reference>
<keyword evidence="2" id="KW-1133">Transmembrane helix</keyword>
<feature type="compositionally biased region" description="Polar residues" evidence="1">
    <location>
        <begin position="141"/>
        <end position="154"/>
    </location>
</feature>
<name>A0A2S5ZEB3_9GAMM</name>
<dbReference type="AlphaFoldDB" id="A0A2S5ZEB3"/>
<protein>
    <submittedName>
        <fullName evidence="3">Uncharacterized protein</fullName>
    </submittedName>
</protein>
<dbReference type="RefSeq" id="WP_104320828.1">
    <property type="nucleotide sequence ID" value="NZ_PSSX01000002.1"/>
</dbReference>
<feature type="region of interest" description="Disordered" evidence="1">
    <location>
        <begin position="141"/>
        <end position="160"/>
    </location>
</feature>
<keyword evidence="4" id="KW-1185">Reference proteome</keyword>
<sequence>MRKLLLILGLATMIALVATISSRPMLIEERLIRIQAEDTLREFPRIESEPLEVQAALLDMADDELLLLKARAAYLRYPAMTREIFPVYGPEPEFREILRLYGENILPPIHYFLSNPIGSIELMNDLATQYQAAVEFFTGNGKSDSDTAGQQSSPGKEKLTREERGWYAVRFIQEEGHDFLGQFVVNDQGDIIWVRTERVLENINQFFASGIRNLEIQHRTGEDVSAADVGWASVDVLVFASALKVLRAGRAVAVSSRSAAAGTRSAALGARLANSGRMLMTTARYAKWPAVVGVGYLVVTHPGIINDVLAEVSEILGYPAKLVQFLGWMLILLPVLYIGSWVFRFIVRPALALLGALIAGLSRIGRRKSLNRLD</sequence>
<feature type="transmembrane region" description="Helical" evidence="2">
    <location>
        <begin position="322"/>
        <end position="339"/>
    </location>
</feature>
<evidence type="ECO:0000256" key="1">
    <source>
        <dbReference type="SAM" id="MobiDB-lite"/>
    </source>
</evidence>
<accession>A0A2S5ZEB3</accession>
<evidence type="ECO:0000313" key="3">
    <source>
        <dbReference type="EMBL" id="PPI85729.1"/>
    </source>
</evidence>
<evidence type="ECO:0000256" key="2">
    <source>
        <dbReference type="SAM" id="Phobius"/>
    </source>
</evidence>
<keyword evidence="2" id="KW-0472">Membrane</keyword>
<feature type="transmembrane region" description="Helical" evidence="2">
    <location>
        <begin position="288"/>
        <end position="310"/>
    </location>
</feature>
<proteinExistence type="predicted"/>
<dbReference type="EMBL" id="PSSX01000002">
    <property type="protein sequence ID" value="PPI85729.1"/>
    <property type="molecule type" value="Genomic_DNA"/>
</dbReference>